<evidence type="ECO:0000256" key="1">
    <source>
        <dbReference type="SAM" id="MobiDB-lite"/>
    </source>
</evidence>
<evidence type="ECO:0000313" key="3">
    <source>
        <dbReference type="Proteomes" id="UP000230750"/>
    </source>
</evidence>
<dbReference type="STRING" id="307972.A0A2G8L9F2"/>
<dbReference type="EMBL" id="MRZV01000161">
    <property type="protein sequence ID" value="PIK56893.1"/>
    <property type="molecule type" value="Genomic_DNA"/>
</dbReference>
<feature type="compositionally biased region" description="Basic and acidic residues" evidence="1">
    <location>
        <begin position="56"/>
        <end position="77"/>
    </location>
</feature>
<dbReference type="PANTHER" id="PTHR33244">
    <property type="entry name" value="INTEGRASE CATALYTIC DOMAIN-CONTAINING PROTEIN-RELATED"/>
    <property type="match status" value="1"/>
</dbReference>
<feature type="compositionally biased region" description="Low complexity" evidence="1">
    <location>
        <begin position="145"/>
        <end position="158"/>
    </location>
</feature>
<sequence length="174" mass="19888">MKKAKESGQDPYKAILVYRTTPLECNKSPSELLMNRNPRSNLPNPKHGLNHTRSSKPNDMKHSARQQRNYDNHDKDLPPLQSGDHVRFRDLADKSWAHKGQVIEQTAPEQNGVMRRNRRDLLKTNEPVTQPTHPNGDTVTDTGQLNRPLNPPESLSSPPKKRQIRPPTRLIETC</sequence>
<dbReference type="AlphaFoldDB" id="A0A2G8L9F2"/>
<name>A0A2G8L9F2_STIJA</name>
<proteinExistence type="predicted"/>
<dbReference type="Proteomes" id="UP000230750">
    <property type="component" value="Unassembled WGS sequence"/>
</dbReference>
<keyword evidence="3" id="KW-1185">Reference proteome</keyword>
<organism evidence="2 3">
    <name type="scientific">Stichopus japonicus</name>
    <name type="common">Sea cucumber</name>
    <dbReference type="NCBI Taxonomy" id="307972"/>
    <lineage>
        <taxon>Eukaryota</taxon>
        <taxon>Metazoa</taxon>
        <taxon>Echinodermata</taxon>
        <taxon>Eleutherozoa</taxon>
        <taxon>Echinozoa</taxon>
        <taxon>Holothuroidea</taxon>
        <taxon>Aspidochirotacea</taxon>
        <taxon>Aspidochirotida</taxon>
        <taxon>Stichopodidae</taxon>
        <taxon>Apostichopus</taxon>
    </lineage>
</organism>
<protein>
    <submittedName>
        <fullName evidence="2">Uncharacterized protein</fullName>
    </submittedName>
</protein>
<evidence type="ECO:0000313" key="2">
    <source>
        <dbReference type="EMBL" id="PIK56893.1"/>
    </source>
</evidence>
<feature type="region of interest" description="Disordered" evidence="1">
    <location>
        <begin position="27"/>
        <end position="86"/>
    </location>
</feature>
<feature type="compositionally biased region" description="Polar residues" evidence="1">
    <location>
        <begin position="126"/>
        <end position="144"/>
    </location>
</feature>
<dbReference type="PANTHER" id="PTHR33244:SF3">
    <property type="entry name" value="PEPTIDASE A2 DOMAIN-CONTAINING PROTEIN"/>
    <property type="match status" value="1"/>
</dbReference>
<gene>
    <name evidence="2" type="ORF">BSL78_06219</name>
</gene>
<dbReference type="OrthoDB" id="775972at2759"/>
<feature type="region of interest" description="Disordered" evidence="1">
    <location>
        <begin position="123"/>
        <end position="174"/>
    </location>
</feature>
<accession>A0A2G8L9F2</accession>
<reference evidence="2 3" key="1">
    <citation type="journal article" date="2017" name="PLoS Biol.">
        <title>The sea cucumber genome provides insights into morphological evolution and visceral regeneration.</title>
        <authorList>
            <person name="Zhang X."/>
            <person name="Sun L."/>
            <person name="Yuan J."/>
            <person name="Sun Y."/>
            <person name="Gao Y."/>
            <person name="Zhang L."/>
            <person name="Li S."/>
            <person name="Dai H."/>
            <person name="Hamel J.F."/>
            <person name="Liu C."/>
            <person name="Yu Y."/>
            <person name="Liu S."/>
            <person name="Lin W."/>
            <person name="Guo K."/>
            <person name="Jin S."/>
            <person name="Xu P."/>
            <person name="Storey K.B."/>
            <person name="Huan P."/>
            <person name="Zhang T."/>
            <person name="Zhou Y."/>
            <person name="Zhang J."/>
            <person name="Lin C."/>
            <person name="Li X."/>
            <person name="Xing L."/>
            <person name="Huo D."/>
            <person name="Sun M."/>
            <person name="Wang L."/>
            <person name="Mercier A."/>
            <person name="Li F."/>
            <person name="Yang H."/>
            <person name="Xiang J."/>
        </authorList>
    </citation>
    <scope>NUCLEOTIDE SEQUENCE [LARGE SCALE GENOMIC DNA]</scope>
    <source>
        <strain evidence="2">Shaxun</strain>
        <tissue evidence="2">Muscle</tissue>
    </source>
</reference>
<comment type="caution">
    <text evidence="2">The sequence shown here is derived from an EMBL/GenBank/DDBJ whole genome shotgun (WGS) entry which is preliminary data.</text>
</comment>